<keyword evidence="3" id="KW-1185">Reference proteome</keyword>
<dbReference type="InterPro" id="IPR021862">
    <property type="entry name" value="DUF3472"/>
</dbReference>
<dbReference type="RefSeq" id="WP_197529003.1">
    <property type="nucleotide sequence ID" value="NZ_CP036278.1"/>
</dbReference>
<gene>
    <name evidence="2" type="ORF">Pan181_14820</name>
</gene>
<name>A0A518AKN4_9BACT</name>
<accession>A0A518AKN4</accession>
<feature type="chain" id="PRO_5021841831" description="Secreted protein" evidence="1">
    <location>
        <begin position="24"/>
        <end position="317"/>
    </location>
</feature>
<protein>
    <recommendedName>
        <fullName evidence="4">Secreted protein</fullName>
    </recommendedName>
</protein>
<dbReference type="Pfam" id="PF11958">
    <property type="entry name" value="DUF3472"/>
    <property type="match status" value="1"/>
</dbReference>
<dbReference type="EMBL" id="CP036278">
    <property type="protein sequence ID" value="QDU55293.1"/>
    <property type="molecule type" value="Genomic_DNA"/>
</dbReference>
<proteinExistence type="predicted"/>
<reference evidence="2 3" key="1">
    <citation type="submission" date="2019-02" db="EMBL/GenBank/DDBJ databases">
        <title>Deep-cultivation of Planctomycetes and their phenomic and genomic characterization uncovers novel biology.</title>
        <authorList>
            <person name="Wiegand S."/>
            <person name="Jogler M."/>
            <person name="Boedeker C."/>
            <person name="Pinto D."/>
            <person name="Vollmers J."/>
            <person name="Rivas-Marin E."/>
            <person name="Kohn T."/>
            <person name="Peeters S.H."/>
            <person name="Heuer A."/>
            <person name="Rast P."/>
            <person name="Oberbeckmann S."/>
            <person name="Bunk B."/>
            <person name="Jeske O."/>
            <person name="Meyerdierks A."/>
            <person name="Storesund J.E."/>
            <person name="Kallscheuer N."/>
            <person name="Luecker S."/>
            <person name="Lage O.M."/>
            <person name="Pohl T."/>
            <person name="Merkel B.J."/>
            <person name="Hornburger P."/>
            <person name="Mueller R.-W."/>
            <person name="Bruemmer F."/>
            <person name="Labrenz M."/>
            <person name="Spormann A.M."/>
            <person name="Op den Camp H."/>
            <person name="Overmann J."/>
            <person name="Amann R."/>
            <person name="Jetten M.S.M."/>
            <person name="Mascher T."/>
            <person name="Medema M.H."/>
            <person name="Devos D.P."/>
            <person name="Kaster A.-K."/>
            <person name="Ovreas L."/>
            <person name="Rohde M."/>
            <person name="Galperin M.Y."/>
            <person name="Jogler C."/>
        </authorList>
    </citation>
    <scope>NUCLEOTIDE SEQUENCE [LARGE SCALE GENOMIC DNA]</scope>
    <source>
        <strain evidence="2 3">Pan181</strain>
    </source>
</reference>
<feature type="signal peptide" evidence="1">
    <location>
        <begin position="1"/>
        <end position="23"/>
    </location>
</feature>
<evidence type="ECO:0000256" key="1">
    <source>
        <dbReference type="SAM" id="SignalP"/>
    </source>
</evidence>
<organism evidence="2 3">
    <name type="scientific">Aeoliella mucimassa</name>
    <dbReference type="NCBI Taxonomy" id="2527972"/>
    <lineage>
        <taxon>Bacteria</taxon>
        <taxon>Pseudomonadati</taxon>
        <taxon>Planctomycetota</taxon>
        <taxon>Planctomycetia</taxon>
        <taxon>Pirellulales</taxon>
        <taxon>Lacipirellulaceae</taxon>
        <taxon>Aeoliella</taxon>
    </lineage>
</organism>
<keyword evidence="1" id="KW-0732">Signal</keyword>
<sequence length="317" mass="35687" precursor="true">MRYAMLLLMSCLSLYSVALTAQADETTDPCAQDSPQAMAKAVGVELPPRPWHLANIWWNFEQPIEHFTSLEVDITIDRDVPDTYNLYISPCGLAKINGLQFYGGIQSNINGWADKQSRERVHRGHGAIFSRWSSDKKMPIGLDHVQMADDECLVESAGYEGEFASVRRPYVWKQGTYTWSITKGETVEHKGTPATWFTCKVKNHADDSELEVGSLLFEGEDFTYWNRHSAFVEVYSTSKIRRSNIPKVNVTFGWPRINGEKAPLKNASAFYPSVKQGSTSSPDCAKVRADGDNCVVEVAEIFVRDEAKRRHDLPLGK</sequence>
<dbReference type="Proteomes" id="UP000315750">
    <property type="component" value="Chromosome"/>
</dbReference>
<evidence type="ECO:0000313" key="3">
    <source>
        <dbReference type="Proteomes" id="UP000315750"/>
    </source>
</evidence>
<dbReference type="AlphaFoldDB" id="A0A518AKN4"/>
<dbReference type="KEGG" id="amuc:Pan181_14820"/>
<evidence type="ECO:0000313" key="2">
    <source>
        <dbReference type="EMBL" id="QDU55293.1"/>
    </source>
</evidence>
<evidence type="ECO:0008006" key="4">
    <source>
        <dbReference type="Google" id="ProtNLM"/>
    </source>
</evidence>